<dbReference type="OrthoDB" id="9767994at2"/>
<dbReference type="InterPro" id="IPR006311">
    <property type="entry name" value="TAT_signal"/>
</dbReference>
<dbReference type="PANTHER" id="PTHR47495:SF2">
    <property type="entry name" value="ALDEHYDE DEHYDROGENASE"/>
    <property type="match status" value="1"/>
</dbReference>
<dbReference type="Pfam" id="PF02738">
    <property type="entry name" value="MoCoBD_1"/>
    <property type="match status" value="1"/>
</dbReference>
<accession>A0A347UF35</accession>
<feature type="transmembrane region" description="Helical" evidence="1">
    <location>
        <begin position="12"/>
        <end position="30"/>
    </location>
</feature>
<dbReference type="RefSeq" id="WP_118942120.1">
    <property type="nucleotide sequence ID" value="NZ_CP032125.1"/>
</dbReference>
<evidence type="ECO:0000313" key="4">
    <source>
        <dbReference type="Proteomes" id="UP000261704"/>
    </source>
</evidence>
<dbReference type="Pfam" id="PF20256">
    <property type="entry name" value="MoCoBD_2"/>
    <property type="match status" value="1"/>
</dbReference>
<dbReference type="InterPro" id="IPR012368">
    <property type="entry name" value="OxRdtase_Mopterin-bd_su_IorB"/>
</dbReference>
<gene>
    <name evidence="3" type="ORF">BAR1_05640</name>
</gene>
<dbReference type="PIRSF" id="PIRSF036389">
    <property type="entry name" value="IOR_B"/>
    <property type="match status" value="1"/>
</dbReference>
<sequence length="744" mass="79048">MGRIRKYTRRAFIVSSAAVAGGVAFGVYMAKKPLENPLKPKAGAVTLNPYLIIDQEGVTIIAPRAEMGQGVQSTLAALVAEELDVAWKDVRVLHGPAAQAYYNGALITGHAEYEDGKRGAWQEFVRDAMDVVPKTLGLQVTGGSTATIDAFEKMRLAGATAREALKLAAAERLSGALRTENGQVIGADGSAIAYADLAEAAAKITPPRDVTLRPASQWKYLGRDMPRVDMVAKSTGTAQYGADVRLEGMKFATVRINPRLGAGMKSYDASTAERMAGVQRVIDLGNGIAVVASNTWLAFQAADAVQIDWEEAPYPATTDGLFAAIEASLDEAPNSTLRDDGDTSVTPEGAIEISAEYRVPYLAHATMEPMNATALFTGDALEIWCGNQAPLVLADKAADAAGLSADQVTVHTLFMGGGFGRRAEADVAILAAKVAKEMPDAPVKVMWSREEDMRHDFYRPAAIARMKGAVKDGEAVLFDARIAAPSVTKQSMSRIMGFAPPGPDPAHVEGAANQPYDIANYRVAGHLADVDVPVGFWRSVGNSFNGFFHESFIDELAHAAGADPLQFRFDHIAPLSPPTAKLLNAVRDMSGWSGKTPDGIGRGVAVTWSFGTPVAQVIEVADSDAGIRITKAWIACDVGTALDPRNIRAQMEGGMIYGLSAAVHGEITFADGEVEQENFPDYDALRMGTAPVTQVQVFENNVHMGGVGEPGTPPSMPALANALFDLTGKRARELPLSKLFDFAG</sequence>
<dbReference type="GO" id="GO:0016491">
    <property type="term" value="F:oxidoreductase activity"/>
    <property type="evidence" value="ECO:0007669"/>
    <property type="project" value="InterPro"/>
</dbReference>
<dbReference type="InterPro" id="IPR000674">
    <property type="entry name" value="Ald_Oxase/Xan_DH_a/b"/>
</dbReference>
<feature type="domain" description="Aldehyde oxidase/xanthine dehydrogenase a/b hammerhead" evidence="2">
    <location>
        <begin position="235"/>
        <end position="313"/>
    </location>
</feature>
<dbReference type="SUPFAM" id="SSF56003">
    <property type="entry name" value="Molybdenum cofactor-binding domain"/>
    <property type="match status" value="2"/>
</dbReference>
<proteinExistence type="predicted"/>
<dbReference type="Proteomes" id="UP000261704">
    <property type="component" value="Chromosome"/>
</dbReference>
<dbReference type="InterPro" id="IPR037165">
    <property type="entry name" value="AldOxase/xan_DH_Mopterin-bd_sf"/>
</dbReference>
<dbReference type="EMBL" id="CP032125">
    <property type="protein sequence ID" value="AXX97463.1"/>
    <property type="molecule type" value="Genomic_DNA"/>
</dbReference>
<name>A0A347UF35_9RHOB</name>
<keyword evidence="4" id="KW-1185">Reference proteome</keyword>
<dbReference type="InterPro" id="IPR046867">
    <property type="entry name" value="AldOxase/xan_DH_MoCoBD2"/>
</dbReference>
<keyword evidence="1" id="KW-0812">Transmembrane</keyword>
<evidence type="ECO:0000259" key="2">
    <source>
        <dbReference type="SMART" id="SM01008"/>
    </source>
</evidence>
<evidence type="ECO:0000313" key="3">
    <source>
        <dbReference type="EMBL" id="AXX97463.1"/>
    </source>
</evidence>
<reference evidence="3 4" key="1">
    <citation type="submission" date="2018-09" db="EMBL/GenBank/DDBJ databases">
        <title>Profundibacter amoris BAR1 gen. nov., sp. nov., a new member of the Roseobacter clade isolated at Lokis Castle Vent Field on the Arctic Mid-Oceanic Ridge.</title>
        <authorList>
            <person name="Le Moine Bauer S."/>
            <person name="Sjoeberg A.G."/>
            <person name="L'Haridon S."/>
            <person name="Stokke R."/>
            <person name="Roalkvam I."/>
            <person name="Steen I.H."/>
            <person name="Dahle H."/>
        </authorList>
    </citation>
    <scope>NUCLEOTIDE SEQUENCE [LARGE SCALE GENOMIC DNA]</scope>
    <source>
        <strain evidence="3 4">BAR1</strain>
    </source>
</reference>
<dbReference type="InterPro" id="IPR052516">
    <property type="entry name" value="N-heterocyclic_Hydroxylase"/>
</dbReference>
<dbReference type="PANTHER" id="PTHR47495">
    <property type="entry name" value="ALDEHYDE DEHYDROGENASE"/>
    <property type="match status" value="1"/>
</dbReference>
<protein>
    <submittedName>
        <fullName evidence="3">Xanthine dehydrogenase family protein molybdopterin-binding subunit</fullName>
    </submittedName>
</protein>
<keyword evidence="1" id="KW-1133">Transmembrane helix</keyword>
<dbReference type="InterPro" id="IPR008274">
    <property type="entry name" value="AldOxase/xan_DH_MoCoBD1"/>
</dbReference>
<keyword evidence="1" id="KW-0472">Membrane</keyword>
<dbReference type="KEGG" id="pamo:BAR1_05640"/>
<dbReference type="AlphaFoldDB" id="A0A347UF35"/>
<dbReference type="Gene3D" id="3.30.365.10">
    <property type="entry name" value="Aldehyde oxidase/xanthine dehydrogenase, molybdopterin binding domain"/>
    <property type="match status" value="4"/>
</dbReference>
<dbReference type="Gene3D" id="3.90.1170.50">
    <property type="entry name" value="Aldehyde oxidase/xanthine dehydrogenase, a/b hammerhead"/>
    <property type="match status" value="1"/>
</dbReference>
<dbReference type="SMART" id="SM01008">
    <property type="entry name" value="Ald_Xan_dh_C"/>
    <property type="match status" value="1"/>
</dbReference>
<organism evidence="3 4">
    <name type="scientific">Profundibacter amoris</name>
    <dbReference type="NCBI Taxonomy" id="2171755"/>
    <lineage>
        <taxon>Bacteria</taxon>
        <taxon>Pseudomonadati</taxon>
        <taxon>Pseudomonadota</taxon>
        <taxon>Alphaproteobacteria</taxon>
        <taxon>Rhodobacterales</taxon>
        <taxon>Paracoccaceae</taxon>
        <taxon>Profundibacter</taxon>
    </lineage>
</organism>
<dbReference type="PROSITE" id="PS51318">
    <property type="entry name" value="TAT"/>
    <property type="match status" value="1"/>
</dbReference>
<evidence type="ECO:0000256" key="1">
    <source>
        <dbReference type="SAM" id="Phobius"/>
    </source>
</evidence>